<evidence type="ECO:0008006" key="3">
    <source>
        <dbReference type="Google" id="ProtNLM"/>
    </source>
</evidence>
<evidence type="ECO:0000313" key="1">
    <source>
        <dbReference type="EMBL" id="MBB2995318.1"/>
    </source>
</evidence>
<dbReference type="Proteomes" id="UP000523000">
    <property type="component" value="Unassembled WGS sequence"/>
</dbReference>
<dbReference type="Gene3D" id="3.40.50.1820">
    <property type="entry name" value="alpha/beta hydrolase"/>
    <property type="match status" value="1"/>
</dbReference>
<protein>
    <recommendedName>
        <fullName evidence="3">Alpha/beta hydrolase</fullName>
    </recommendedName>
</protein>
<dbReference type="InterPro" id="IPR029058">
    <property type="entry name" value="AB_hydrolase_fold"/>
</dbReference>
<name>A0A839QG73_9MICC</name>
<reference evidence="1 2" key="1">
    <citation type="submission" date="2020-08" db="EMBL/GenBank/DDBJ databases">
        <title>Sequencing the genomes of 1000 actinobacteria strains.</title>
        <authorList>
            <person name="Klenk H.-P."/>
        </authorList>
    </citation>
    <scope>NUCLEOTIDE SEQUENCE [LARGE SCALE GENOMIC DNA]</scope>
    <source>
        <strain evidence="1 2">DSM 22826</strain>
    </source>
</reference>
<proteinExistence type="predicted"/>
<keyword evidence="2" id="KW-1185">Reference proteome</keyword>
<accession>A0A839QG73</accession>
<dbReference type="EMBL" id="JACHVS010000001">
    <property type="protein sequence ID" value="MBB2995318.1"/>
    <property type="molecule type" value="Genomic_DNA"/>
</dbReference>
<comment type="caution">
    <text evidence="1">The sequence shown here is derived from an EMBL/GenBank/DDBJ whole genome shotgun (WGS) entry which is preliminary data.</text>
</comment>
<sequence length="198" mass="21163">MRPVIVLLPGVYESWLFLEPAAALLNTAGWRVFSVPGLGFNVKPIPESAGLLAEELARLQQQGVSSCIFLAHSKGGLIGKRAMLDAHQTHGGMAVLGMVAIGTPFSGSEYARYMPTPSLRHFSPMDKVLLSLQEQTILNSKVVSIYPEFDPHIPAGSALTGALNVQVPVSGHFRTLSQAAVLDEVVAAVRTFERESAG</sequence>
<dbReference type="RefSeq" id="WP_246380411.1">
    <property type="nucleotide sequence ID" value="NZ_BAABGK010000022.1"/>
</dbReference>
<gene>
    <name evidence="1" type="ORF">E9229_001509</name>
</gene>
<evidence type="ECO:0000313" key="2">
    <source>
        <dbReference type="Proteomes" id="UP000523000"/>
    </source>
</evidence>
<dbReference type="SUPFAM" id="SSF53474">
    <property type="entry name" value="alpha/beta-Hydrolases"/>
    <property type="match status" value="1"/>
</dbReference>
<dbReference type="AlphaFoldDB" id="A0A839QG73"/>
<organism evidence="1 2">
    <name type="scientific">Paeniglutamicibacter cryotolerans</name>
    <dbReference type="NCBI Taxonomy" id="670079"/>
    <lineage>
        <taxon>Bacteria</taxon>
        <taxon>Bacillati</taxon>
        <taxon>Actinomycetota</taxon>
        <taxon>Actinomycetes</taxon>
        <taxon>Micrococcales</taxon>
        <taxon>Micrococcaceae</taxon>
        <taxon>Paeniglutamicibacter</taxon>
    </lineage>
</organism>